<comment type="caution">
    <text evidence="7">The sequence shown here is derived from an EMBL/GenBank/DDBJ whole genome shotgun (WGS) entry which is preliminary data.</text>
</comment>
<evidence type="ECO:0000313" key="8">
    <source>
        <dbReference type="Proteomes" id="UP001156682"/>
    </source>
</evidence>
<sequence>MMFAEHRYSEVANARSWATLLVTPVQWAADAPGRAWGWASDSLANRNALLEENRELKSQALILAERSQVMSSVIAENVRLRELLNAAQRDEIDYLTGELIGSNYDPYSQQVIINRGRQDGAYIGQPVIDASGIMGQLVSVSPYTSRLLLISDINHALPVQVNRNGLRFIAQGSGRSEELYLNHVPETADLKEGDLLVASGMGGRFPFGYPVAKISTISHRPGEPFLDIVAEPLAQLDRSRYVLLLLYQLQGPSPDKLVDLKLETHS</sequence>
<dbReference type="InterPro" id="IPR007221">
    <property type="entry name" value="MreC"/>
</dbReference>
<evidence type="ECO:0000256" key="1">
    <source>
        <dbReference type="ARBA" id="ARBA00009369"/>
    </source>
</evidence>
<dbReference type="EMBL" id="BSOR01000038">
    <property type="protein sequence ID" value="GLR64738.1"/>
    <property type="molecule type" value="Genomic_DNA"/>
</dbReference>
<dbReference type="NCBIfam" id="TIGR00219">
    <property type="entry name" value="mreC"/>
    <property type="match status" value="1"/>
</dbReference>
<accession>A0ABQ6A050</accession>
<dbReference type="PIRSF" id="PIRSF038471">
    <property type="entry name" value="MreC"/>
    <property type="match status" value="1"/>
</dbReference>
<dbReference type="Gene3D" id="2.40.10.340">
    <property type="entry name" value="Rod shape-determining protein MreC, domain 1"/>
    <property type="match status" value="1"/>
</dbReference>
<dbReference type="InterPro" id="IPR055342">
    <property type="entry name" value="MreC_beta-barrel_core"/>
</dbReference>
<evidence type="ECO:0000256" key="4">
    <source>
        <dbReference type="ARBA" id="ARBA00032089"/>
    </source>
</evidence>
<comment type="similarity">
    <text evidence="1">Belongs to the MreC family.</text>
</comment>
<dbReference type="PANTHER" id="PTHR34138">
    <property type="entry name" value="CELL SHAPE-DETERMINING PROTEIN MREC"/>
    <property type="match status" value="1"/>
</dbReference>
<evidence type="ECO:0000256" key="5">
    <source>
        <dbReference type="SAM" id="Coils"/>
    </source>
</evidence>
<organism evidence="7 8">
    <name type="scientific">Marinospirillum insulare</name>
    <dbReference type="NCBI Taxonomy" id="217169"/>
    <lineage>
        <taxon>Bacteria</taxon>
        <taxon>Pseudomonadati</taxon>
        <taxon>Pseudomonadota</taxon>
        <taxon>Gammaproteobacteria</taxon>
        <taxon>Oceanospirillales</taxon>
        <taxon>Oceanospirillaceae</taxon>
        <taxon>Marinospirillum</taxon>
    </lineage>
</organism>
<evidence type="ECO:0000313" key="7">
    <source>
        <dbReference type="EMBL" id="GLR64738.1"/>
    </source>
</evidence>
<dbReference type="Pfam" id="PF04085">
    <property type="entry name" value="MreC"/>
    <property type="match status" value="1"/>
</dbReference>
<proteinExistence type="inferred from homology"/>
<feature type="domain" description="Rod shape-determining protein MreC beta-barrel core" evidence="6">
    <location>
        <begin position="100"/>
        <end position="245"/>
    </location>
</feature>
<evidence type="ECO:0000256" key="3">
    <source>
        <dbReference type="ARBA" id="ARBA00022960"/>
    </source>
</evidence>
<feature type="coiled-coil region" evidence="5">
    <location>
        <begin position="39"/>
        <end position="66"/>
    </location>
</feature>
<keyword evidence="8" id="KW-1185">Reference proteome</keyword>
<name>A0ABQ6A050_9GAMM</name>
<dbReference type="InterPro" id="IPR042175">
    <property type="entry name" value="Cell/Rod_MreC_2"/>
</dbReference>
<dbReference type="Proteomes" id="UP001156682">
    <property type="component" value="Unassembled WGS sequence"/>
</dbReference>
<dbReference type="Gene3D" id="2.40.10.350">
    <property type="entry name" value="Rod shape-determining protein MreC, domain 2"/>
    <property type="match status" value="1"/>
</dbReference>
<dbReference type="PANTHER" id="PTHR34138:SF1">
    <property type="entry name" value="CELL SHAPE-DETERMINING PROTEIN MREC"/>
    <property type="match status" value="1"/>
</dbReference>
<evidence type="ECO:0000256" key="2">
    <source>
        <dbReference type="ARBA" id="ARBA00013855"/>
    </source>
</evidence>
<gene>
    <name evidence="7" type="primary">mreC</name>
    <name evidence="7" type="ORF">GCM10007878_21760</name>
</gene>
<dbReference type="InterPro" id="IPR042177">
    <property type="entry name" value="Cell/Rod_1"/>
</dbReference>
<reference evidence="8" key="1">
    <citation type="journal article" date="2019" name="Int. J. Syst. Evol. Microbiol.">
        <title>The Global Catalogue of Microorganisms (GCM) 10K type strain sequencing project: providing services to taxonomists for standard genome sequencing and annotation.</title>
        <authorList>
            <consortium name="The Broad Institute Genomics Platform"/>
            <consortium name="The Broad Institute Genome Sequencing Center for Infectious Disease"/>
            <person name="Wu L."/>
            <person name="Ma J."/>
        </authorList>
    </citation>
    <scope>NUCLEOTIDE SEQUENCE [LARGE SCALE GENOMIC DNA]</scope>
    <source>
        <strain evidence="8">NBRC 100033</strain>
    </source>
</reference>
<evidence type="ECO:0000259" key="6">
    <source>
        <dbReference type="Pfam" id="PF04085"/>
    </source>
</evidence>
<keyword evidence="5" id="KW-0175">Coiled coil</keyword>
<keyword evidence="3" id="KW-0133">Cell shape</keyword>
<protein>
    <recommendedName>
        <fullName evidence="2">Cell shape-determining protein MreC</fullName>
    </recommendedName>
    <alternativeName>
        <fullName evidence="4">Cell shape protein MreC</fullName>
    </alternativeName>
</protein>